<gene>
    <name evidence="3" type="ORF">AT9943_LOCUS11979</name>
</gene>
<dbReference type="InterPro" id="IPR005607">
    <property type="entry name" value="BSD_dom"/>
</dbReference>
<dbReference type="PANTHER" id="PTHR31923:SF3">
    <property type="entry name" value="BSD DOMAIN-CONTAINING PROTEIN"/>
    <property type="match status" value="1"/>
</dbReference>
<reference evidence="3 4" key="1">
    <citation type="submission" date="2020-09" db="EMBL/GenBank/DDBJ databases">
        <authorList>
            <person name="Ashkenazy H."/>
        </authorList>
    </citation>
    <scope>NUCLEOTIDE SEQUENCE [LARGE SCALE GENOMIC DNA]</scope>
    <source>
        <strain evidence="4">cv. Cdm-0</strain>
    </source>
</reference>
<feature type="compositionally biased region" description="Polar residues" evidence="1">
    <location>
        <begin position="20"/>
        <end position="29"/>
    </location>
</feature>
<feature type="domain" description="BSD" evidence="2">
    <location>
        <begin position="172"/>
        <end position="202"/>
    </location>
</feature>
<evidence type="ECO:0000313" key="3">
    <source>
        <dbReference type="EMBL" id="CAD5324062.1"/>
    </source>
</evidence>
<dbReference type="PANTHER" id="PTHR31923">
    <property type="entry name" value="BSD DOMAIN-CONTAINING PROTEIN"/>
    <property type="match status" value="1"/>
</dbReference>
<dbReference type="SMART" id="SM00751">
    <property type="entry name" value="BSD"/>
    <property type="match status" value="1"/>
</dbReference>
<dbReference type="Gene3D" id="1.10.3970.10">
    <property type="entry name" value="BSD domain"/>
    <property type="match status" value="1"/>
</dbReference>
<dbReference type="EMBL" id="LR881468">
    <property type="protein sequence ID" value="CAD5324062.1"/>
    <property type="molecule type" value="Genomic_DNA"/>
</dbReference>
<dbReference type="Pfam" id="PF03909">
    <property type="entry name" value="BSD"/>
    <property type="match status" value="1"/>
</dbReference>
<dbReference type="InterPro" id="IPR035925">
    <property type="entry name" value="BSD_dom_sf"/>
</dbReference>
<dbReference type="SUPFAM" id="SSF140383">
    <property type="entry name" value="BSD domain-like"/>
    <property type="match status" value="1"/>
</dbReference>
<proteinExistence type="predicted"/>
<feature type="compositionally biased region" description="Basic residues" evidence="1">
    <location>
        <begin position="1"/>
        <end position="10"/>
    </location>
</feature>
<sequence length="250" mass="28800">MNIASRIRRSFLREKKESSDGNSLKNGSSVKEEGKDEILGVTDELIDHVRSFTIDTFKNFSLEVWVVISKTDEEEEVSVNPLGDEDNGMSSSANVKKDLSDWQEKHALWVWSIRSNGSNLIGKFESYSLGLSKISKWMELVVVELLVHWLMLVKMVNMLVFAVQDDFVTQLELSQLRFKLCPRVLKEHQFWRIYFQLVRKIVAKYEVLAIQQAQIRRMAMEDSKTSESKGVYEVEMSETKQRLSTGPATP</sequence>
<evidence type="ECO:0000256" key="1">
    <source>
        <dbReference type="SAM" id="MobiDB-lite"/>
    </source>
</evidence>
<evidence type="ECO:0000259" key="2">
    <source>
        <dbReference type="PROSITE" id="PS50858"/>
    </source>
</evidence>
<feature type="region of interest" description="Disordered" evidence="1">
    <location>
        <begin position="224"/>
        <end position="250"/>
    </location>
</feature>
<feature type="compositionally biased region" description="Basic and acidic residues" evidence="1">
    <location>
        <begin position="224"/>
        <end position="241"/>
    </location>
</feature>
<accession>A0A7G2EN69</accession>
<evidence type="ECO:0000313" key="4">
    <source>
        <dbReference type="Proteomes" id="UP000516314"/>
    </source>
</evidence>
<name>A0A7G2EN69_ARATH</name>
<dbReference type="AlphaFoldDB" id="A0A7G2EN69"/>
<dbReference type="Proteomes" id="UP000516314">
    <property type="component" value="Chromosome 3"/>
</dbReference>
<protein>
    <submittedName>
        <fullName evidence="3">(thale cress) hypothetical protein</fullName>
    </submittedName>
</protein>
<dbReference type="PROSITE" id="PS50858">
    <property type="entry name" value="BSD"/>
    <property type="match status" value="1"/>
</dbReference>
<organism evidence="3 4">
    <name type="scientific">Arabidopsis thaliana</name>
    <name type="common">Mouse-ear cress</name>
    <dbReference type="NCBI Taxonomy" id="3702"/>
    <lineage>
        <taxon>Eukaryota</taxon>
        <taxon>Viridiplantae</taxon>
        <taxon>Streptophyta</taxon>
        <taxon>Embryophyta</taxon>
        <taxon>Tracheophyta</taxon>
        <taxon>Spermatophyta</taxon>
        <taxon>Magnoliopsida</taxon>
        <taxon>eudicotyledons</taxon>
        <taxon>Gunneridae</taxon>
        <taxon>Pentapetalae</taxon>
        <taxon>rosids</taxon>
        <taxon>malvids</taxon>
        <taxon>Brassicales</taxon>
        <taxon>Brassicaceae</taxon>
        <taxon>Camelineae</taxon>
        <taxon>Arabidopsis</taxon>
    </lineage>
</organism>
<feature type="region of interest" description="Disordered" evidence="1">
    <location>
        <begin position="1"/>
        <end position="31"/>
    </location>
</feature>